<evidence type="ECO:0000256" key="4">
    <source>
        <dbReference type="ARBA" id="ARBA00048462"/>
    </source>
</evidence>
<sequence length="1087" mass="121230">MNKKNIFMFSGQGSQYYQMAKKLFDQDLQYRQIMLDLDKIVIEMIDISIVHTIYNNEFRNSQQFTRTLLSHPAIFMVEYALAQVLITRGIRPDYVLGSSLGEFAAATIAGVLDASTALRCVIQQAKCFEQYCATGSMLTVLSPISIYDQLPDIEYCTLVSVSYDGHFVISGSVDRLVIIQKYLAQQSIACQLLPVSFAFHSPAIDPAEQPYLEFLRTISFQKPTIPYLSCLQGGLVTAIQPDHFWQVARQPILFQQTIQYIESSAPHMYIDNSPGGTLSTLVKRNLNTHSLSSTTVILGPALDENVNIERLFNQSNRVHHSTPYSSVPSQSQGGEQLMRAYVFPGQGSQYKGMGKEYFAEFPELIAQANEILGYSMEELCLKDTQNQIGHTSFTQPALYVVNALMYYTMIKENKTPDYVAGHSLGEFNALLAAGVFDFATGLKIVQYRGALMGEANGGAMAAVVGLDQASIERILKENRLSTIDIANLNTPSQIVISGPKDDLVQAQSIFEQQGATNYVMLKVSAAFHSRYMANVQQKFADYLKQFHFNMPAIPVISNVYARPYESNNLYECMIQQITSSVQWTDSIRYLMGKGVQEIIQVGPGKAVTNMVAAIQREASPLIIEESIVEPPQQEVPTSTAHRYDASTLGCHEFKKEYNLKLAYIAGGMYGGIASVRMVSTLASFGCLAFLGTGGLTMERIEADIVAVQQTLRHGESYGVNFLHNQVQPDMEQQLVELLLKHQVNIIEAKGFLTMTTALVYYRVSGVSLNSNGEIKTSHRIIAKCSRPEIATLFMSPPPQHILDQLVQSRHITAEQANWAKKIPMADDICAEADSGGYTDSAVMMALLPSLLSLRTTIMKQYSYPRKIRVGAAGGIGTPEAAAAVFVMGADFILTGSINQCTVEAGTSTTVKELLQHINVQDTEYAPAGDMFELGAKVQVLKKGLYFPARANKLYELYRQYNAIEDIDEKTKARLQEQYFKKSFADIYDDVKKTHSTQEIERAERSPKAKMALLFKWYFTYSTELALHGDQESKVDYQVYCGPALGAFNQWVQGTLLEHWQQRHVDQIADKLMNETADLLNHRLLHNQ</sequence>
<keyword evidence="7" id="KW-1185">Reference proteome</keyword>
<dbReference type="InterPro" id="IPR014043">
    <property type="entry name" value="Acyl_transferase_dom"/>
</dbReference>
<reference evidence="6 7" key="1">
    <citation type="submission" date="2016-08" db="EMBL/GenBank/DDBJ databases">
        <title>Genome sequencing of Paenibacillus sp. TI45-13ar, isolated from Korean traditional nuruk.</title>
        <authorList>
            <person name="Kim S.-J."/>
        </authorList>
    </citation>
    <scope>NUCLEOTIDE SEQUENCE [LARGE SCALE GENOMIC DNA]</scope>
    <source>
        <strain evidence="6 7">TI45-13ar</strain>
    </source>
</reference>
<evidence type="ECO:0000256" key="1">
    <source>
        <dbReference type="ARBA" id="ARBA00013258"/>
    </source>
</evidence>
<dbReference type="Gene3D" id="3.40.366.10">
    <property type="entry name" value="Malonyl-Coenzyme A Acyl Carrier Protein, domain 2"/>
    <property type="match status" value="2"/>
</dbReference>
<dbReference type="NCBIfam" id="TIGR00128">
    <property type="entry name" value="fabD"/>
    <property type="match status" value="1"/>
</dbReference>
<dbReference type="Gene3D" id="3.30.70.250">
    <property type="entry name" value="Malonyl-CoA ACP transacylase, ACP-binding"/>
    <property type="match status" value="1"/>
</dbReference>
<dbReference type="STRING" id="1886670.PTI45_02179"/>
<dbReference type="InterPro" id="IPR016036">
    <property type="entry name" value="Malonyl_transacylase_ACP-bd"/>
</dbReference>
<organism evidence="6 7">
    <name type="scientific">Paenibacillus nuruki</name>
    <dbReference type="NCBI Taxonomy" id="1886670"/>
    <lineage>
        <taxon>Bacteria</taxon>
        <taxon>Bacillati</taxon>
        <taxon>Bacillota</taxon>
        <taxon>Bacilli</taxon>
        <taxon>Bacillales</taxon>
        <taxon>Paenibacillaceae</taxon>
        <taxon>Paenibacillus</taxon>
    </lineage>
</organism>
<feature type="domain" description="Malonyl-CoA:ACP transacylase (MAT)" evidence="5">
    <location>
        <begin position="8"/>
        <end position="306"/>
    </location>
</feature>
<dbReference type="CDD" id="cd04742">
    <property type="entry name" value="NPD_FabD"/>
    <property type="match status" value="1"/>
</dbReference>
<evidence type="ECO:0000256" key="3">
    <source>
        <dbReference type="ARBA" id="ARBA00023315"/>
    </source>
</evidence>
<dbReference type="InterPro" id="IPR050858">
    <property type="entry name" value="Mal-CoA-ACP_Trans/PKS_FabD"/>
</dbReference>
<dbReference type="EMBL" id="MDER01000038">
    <property type="protein sequence ID" value="ODP28429.1"/>
    <property type="molecule type" value="Genomic_DNA"/>
</dbReference>
<dbReference type="InterPro" id="IPR016035">
    <property type="entry name" value="Acyl_Trfase/lysoPLipase"/>
</dbReference>
<protein>
    <recommendedName>
        <fullName evidence="1">[acyl-carrier-protein] S-malonyltransferase</fullName>
        <ecNumber evidence="1">2.3.1.39</ecNumber>
    </recommendedName>
</protein>
<dbReference type="InterPro" id="IPR013785">
    <property type="entry name" value="Aldolase_TIM"/>
</dbReference>
<dbReference type="SUPFAM" id="SSF52151">
    <property type="entry name" value="FabD/lysophospholipase-like"/>
    <property type="match status" value="2"/>
</dbReference>
<evidence type="ECO:0000313" key="7">
    <source>
        <dbReference type="Proteomes" id="UP000094578"/>
    </source>
</evidence>
<feature type="domain" description="Malonyl-CoA:ACP transacylase (MAT)" evidence="5">
    <location>
        <begin position="342"/>
        <end position="642"/>
    </location>
</feature>
<dbReference type="Pfam" id="PF03060">
    <property type="entry name" value="NMO"/>
    <property type="match status" value="1"/>
</dbReference>
<dbReference type="SMART" id="SM00827">
    <property type="entry name" value="PKS_AT"/>
    <property type="match status" value="2"/>
</dbReference>
<dbReference type="SUPFAM" id="SSF55048">
    <property type="entry name" value="Probable ACP-binding domain of malonyl-CoA ACP transacylase"/>
    <property type="match status" value="1"/>
</dbReference>
<dbReference type="Pfam" id="PF00698">
    <property type="entry name" value="Acyl_transf_1"/>
    <property type="match status" value="2"/>
</dbReference>
<dbReference type="Gene3D" id="3.20.20.70">
    <property type="entry name" value="Aldolase class I"/>
    <property type="match status" value="2"/>
</dbReference>
<evidence type="ECO:0000313" key="6">
    <source>
        <dbReference type="EMBL" id="ODP28429.1"/>
    </source>
</evidence>
<keyword evidence="2 6" id="KW-0808">Transferase</keyword>
<accession>A0A1E3L3P4</accession>
<dbReference type="GO" id="GO:0004314">
    <property type="term" value="F:[acyl-carrier-protein] S-malonyltransferase activity"/>
    <property type="evidence" value="ECO:0007669"/>
    <property type="project" value="UniProtKB-EC"/>
</dbReference>
<keyword evidence="3 6" id="KW-0012">Acyltransferase</keyword>
<comment type="catalytic activity">
    <reaction evidence="4">
        <text>holo-[ACP] + malonyl-CoA = malonyl-[ACP] + CoA</text>
        <dbReference type="Rhea" id="RHEA:41792"/>
        <dbReference type="Rhea" id="RHEA-COMP:9623"/>
        <dbReference type="Rhea" id="RHEA-COMP:9685"/>
        <dbReference type="ChEBI" id="CHEBI:57287"/>
        <dbReference type="ChEBI" id="CHEBI:57384"/>
        <dbReference type="ChEBI" id="CHEBI:64479"/>
        <dbReference type="ChEBI" id="CHEBI:78449"/>
        <dbReference type="EC" id="2.3.1.39"/>
    </reaction>
</comment>
<dbReference type="PANTHER" id="PTHR42681:SF1">
    <property type="entry name" value="MALONYL-COA-ACYL CARRIER PROTEIN TRANSACYLASE, MITOCHONDRIAL"/>
    <property type="match status" value="1"/>
</dbReference>
<dbReference type="InterPro" id="IPR004410">
    <property type="entry name" value="Malonyl_CoA-ACP_transAc_FabD"/>
</dbReference>
<dbReference type="InterPro" id="IPR001227">
    <property type="entry name" value="Ac_transferase_dom_sf"/>
</dbReference>
<dbReference type="PATRIC" id="fig|1886670.3.peg.2219"/>
<comment type="caution">
    <text evidence="6">The sequence shown here is derived from an EMBL/GenBank/DDBJ whole genome shotgun (WGS) entry which is preliminary data.</text>
</comment>
<dbReference type="Proteomes" id="UP000094578">
    <property type="component" value="Unassembled WGS sequence"/>
</dbReference>
<dbReference type="GO" id="GO:0006633">
    <property type="term" value="P:fatty acid biosynthetic process"/>
    <property type="evidence" value="ECO:0007669"/>
    <property type="project" value="TreeGrafter"/>
</dbReference>
<dbReference type="GO" id="GO:0005829">
    <property type="term" value="C:cytosol"/>
    <property type="evidence" value="ECO:0007669"/>
    <property type="project" value="TreeGrafter"/>
</dbReference>
<dbReference type="EC" id="2.3.1.39" evidence="1"/>
<dbReference type="InterPro" id="IPR014179">
    <property type="entry name" value="PfaD-like_TIM-barrel"/>
</dbReference>
<gene>
    <name evidence="6" type="ORF">PTI45_02179</name>
</gene>
<dbReference type="Pfam" id="PF21607">
    <property type="entry name" value="FabD_helical_ins"/>
    <property type="match status" value="1"/>
</dbReference>
<dbReference type="PANTHER" id="PTHR42681">
    <property type="entry name" value="MALONYL-COA-ACYL CARRIER PROTEIN TRANSACYLASE, MITOCHONDRIAL"/>
    <property type="match status" value="1"/>
</dbReference>
<dbReference type="AlphaFoldDB" id="A0A1E3L3P4"/>
<dbReference type="RefSeq" id="WP_069327604.1">
    <property type="nucleotide sequence ID" value="NZ_MDER01000038.1"/>
</dbReference>
<dbReference type="NCBIfam" id="TIGR02814">
    <property type="entry name" value="pfaD_fam"/>
    <property type="match status" value="1"/>
</dbReference>
<evidence type="ECO:0000256" key="2">
    <source>
        <dbReference type="ARBA" id="ARBA00022679"/>
    </source>
</evidence>
<dbReference type="SUPFAM" id="SSF51412">
    <property type="entry name" value="Inosine monophosphate dehydrogenase (IMPDH)"/>
    <property type="match status" value="1"/>
</dbReference>
<name>A0A1E3L3P4_9BACL</name>
<dbReference type="InterPro" id="IPR049489">
    <property type="entry name" value="FabD-like_helical_ins"/>
</dbReference>
<evidence type="ECO:0000259" key="5">
    <source>
        <dbReference type="SMART" id="SM00827"/>
    </source>
</evidence>
<proteinExistence type="predicted"/>